<dbReference type="InterPro" id="IPR034144">
    <property type="entry name" value="TOPRIM_TopoIII"/>
</dbReference>
<proteinExistence type="inferred from homology"/>
<dbReference type="CDD" id="cd03362">
    <property type="entry name" value="TOPRIM_TopoIA_TopoIII"/>
    <property type="match status" value="1"/>
</dbReference>
<dbReference type="InterPro" id="IPR003602">
    <property type="entry name" value="Topo_IA_DNA-bd_dom"/>
</dbReference>
<dbReference type="InterPro" id="IPR000380">
    <property type="entry name" value="Topo_IA"/>
</dbReference>
<dbReference type="InterPro" id="IPR013825">
    <property type="entry name" value="Topo_IA_cen_sub2"/>
</dbReference>
<evidence type="ECO:0000256" key="12">
    <source>
        <dbReference type="ARBA" id="ARBA00030003"/>
    </source>
</evidence>
<reference evidence="19" key="2">
    <citation type="submission" date="2015-03" db="EMBL/GenBank/DDBJ databases">
        <authorList>
            <person name="Deng P."/>
            <person name="Lu S."/>
        </authorList>
    </citation>
    <scope>NUCLEOTIDE SEQUENCE [LARGE SCALE GENOMIC DNA]</scope>
    <source>
        <strain evidence="19">UFB2</strain>
    </source>
</reference>
<dbReference type="GO" id="GO:0043597">
    <property type="term" value="C:cytoplasmic replication fork"/>
    <property type="evidence" value="ECO:0007669"/>
    <property type="project" value="TreeGrafter"/>
</dbReference>
<dbReference type="Gene3D" id="3.40.50.140">
    <property type="match status" value="1"/>
</dbReference>
<dbReference type="GO" id="GO:0006265">
    <property type="term" value="P:DNA topological change"/>
    <property type="evidence" value="ECO:0007669"/>
    <property type="project" value="InterPro"/>
</dbReference>
<dbReference type="EMBL" id="CP011020">
    <property type="protein sequence ID" value="AKK01060.1"/>
    <property type="molecule type" value="Genomic_DNA"/>
</dbReference>
<dbReference type="InterPro" id="IPR013497">
    <property type="entry name" value="Topo_IA_cen"/>
</dbReference>
<feature type="domain" description="Topo IA-type catalytic" evidence="17">
    <location>
        <begin position="149"/>
        <end position="598"/>
    </location>
</feature>
<evidence type="ECO:0000259" key="17">
    <source>
        <dbReference type="PROSITE" id="PS52039"/>
    </source>
</evidence>
<reference evidence="18 19" key="1">
    <citation type="journal article" date="2015" name="Stand. Genomic Sci.">
        <title>Complete genome of Pseudomonas chlororaphis strain UFB2, a soil bacterium with antibacterial activity against bacterial canker pathogen of tomato.</title>
        <authorList>
            <person name="Deng P."/>
            <person name="Wang X."/>
            <person name="Baird S.M."/>
            <person name="Lu S.E."/>
        </authorList>
    </citation>
    <scope>NUCLEOTIDE SEQUENCE [LARGE SCALE GENOMIC DNA]</scope>
    <source>
        <strain evidence="18 19">UFB2</strain>
    </source>
</reference>
<dbReference type="Gene3D" id="1.10.290.10">
    <property type="entry name" value="Topoisomerase I, domain 4"/>
    <property type="match status" value="1"/>
</dbReference>
<evidence type="ECO:0000313" key="19">
    <source>
        <dbReference type="Proteomes" id="UP000035212"/>
    </source>
</evidence>
<accession>A0A0G3GKE9</accession>
<comment type="similarity">
    <text evidence="2">Belongs to the type IA topoisomerase family.</text>
</comment>
<dbReference type="Gene3D" id="3.30.65.10">
    <property type="entry name" value="Bacterial Topoisomerase I, domain 1"/>
    <property type="match status" value="1"/>
</dbReference>
<evidence type="ECO:0000256" key="2">
    <source>
        <dbReference type="ARBA" id="ARBA00009446"/>
    </source>
</evidence>
<dbReference type="PROSITE" id="PS50880">
    <property type="entry name" value="TOPRIM"/>
    <property type="match status" value="1"/>
</dbReference>
<evidence type="ECO:0000256" key="15">
    <source>
        <dbReference type="ARBA" id="ARBA00032877"/>
    </source>
</evidence>
<dbReference type="CDD" id="cd00186">
    <property type="entry name" value="TOP1Ac"/>
    <property type="match status" value="1"/>
</dbReference>
<dbReference type="InterPro" id="IPR013826">
    <property type="entry name" value="Topo_IA_cen_sub3"/>
</dbReference>
<keyword evidence="10" id="KW-0238">DNA-binding</keyword>
<dbReference type="AlphaFoldDB" id="A0A0G3GKE9"/>
<dbReference type="InterPro" id="IPR005738">
    <property type="entry name" value="TopoIII"/>
</dbReference>
<dbReference type="PRINTS" id="PR00417">
    <property type="entry name" value="PRTPISMRASEI"/>
</dbReference>
<gene>
    <name evidence="18" type="ORF">VM99_24460</name>
</gene>
<dbReference type="GO" id="GO:0008270">
    <property type="term" value="F:zinc ion binding"/>
    <property type="evidence" value="ECO:0007669"/>
    <property type="project" value="UniProtKB-KW"/>
</dbReference>
<evidence type="ECO:0000256" key="10">
    <source>
        <dbReference type="ARBA" id="ARBA00023125"/>
    </source>
</evidence>
<dbReference type="InterPro" id="IPR013498">
    <property type="entry name" value="Topo_IA_Znf"/>
</dbReference>
<dbReference type="EC" id="5.6.2.1" evidence="3"/>
<dbReference type="NCBIfam" id="TIGR01056">
    <property type="entry name" value="topB"/>
    <property type="match status" value="1"/>
</dbReference>
<dbReference type="InterPro" id="IPR003601">
    <property type="entry name" value="Topo_IA_2"/>
</dbReference>
<dbReference type="InterPro" id="IPR023405">
    <property type="entry name" value="Topo_IA_core_domain"/>
</dbReference>
<keyword evidence="6" id="KW-0863">Zinc-finger</keyword>
<evidence type="ECO:0000256" key="7">
    <source>
        <dbReference type="ARBA" id="ARBA00022833"/>
    </source>
</evidence>
<dbReference type="NCBIfam" id="NF005829">
    <property type="entry name" value="PRK07726.1"/>
    <property type="match status" value="1"/>
</dbReference>
<dbReference type="SUPFAM" id="SSF57783">
    <property type="entry name" value="Zinc beta-ribbon"/>
    <property type="match status" value="1"/>
</dbReference>
<dbReference type="SMART" id="SM00437">
    <property type="entry name" value="TOP1Ac"/>
    <property type="match status" value="1"/>
</dbReference>
<dbReference type="Pfam" id="PF01751">
    <property type="entry name" value="Toprim"/>
    <property type="match status" value="1"/>
</dbReference>
<organism evidence="18 19">
    <name type="scientific">Pseudomonas chlororaphis</name>
    <dbReference type="NCBI Taxonomy" id="587753"/>
    <lineage>
        <taxon>Bacteria</taxon>
        <taxon>Pseudomonadati</taxon>
        <taxon>Pseudomonadota</taxon>
        <taxon>Gammaproteobacteria</taxon>
        <taxon>Pseudomonadales</taxon>
        <taxon>Pseudomonadaceae</taxon>
        <taxon>Pseudomonas</taxon>
    </lineage>
</organism>
<dbReference type="GO" id="GO:0006310">
    <property type="term" value="P:DNA recombination"/>
    <property type="evidence" value="ECO:0007669"/>
    <property type="project" value="TreeGrafter"/>
</dbReference>
<evidence type="ECO:0000256" key="3">
    <source>
        <dbReference type="ARBA" id="ARBA00012891"/>
    </source>
</evidence>
<dbReference type="PANTHER" id="PTHR11390">
    <property type="entry name" value="PROKARYOTIC DNA TOPOISOMERASE"/>
    <property type="match status" value="1"/>
</dbReference>
<evidence type="ECO:0000256" key="5">
    <source>
        <dbReference type="ARBA" id="ARBA00022737"/>
    </source>
</evidence>
<dbReference type="FunFam" id="3.40.50.140:FF:000004">
    <property type="entry name" value="DNA topoisomerase 3"/>
    <property type="match status" value="1"/>
</dbReference>
<dbReference type="Gene3D" id="2.70.20.10">
    <property type="entry name" value="Topoisomerase I, domain 3"/>
    <property type="match status" value="1"/>
</dbReference>
<dbReference type="SUPFAM" id="SSF56712">
    <property type="entry name" value="Prokaryotic type I DNA topoisomerase"/>
    <property type="match status" value="1"/>
</dbReference>
<evidence type="ECO:0000256" key="4">
    <source>
        <dbReference type="ARBA" id="ARBA00022723"/>
    </source>
</evidence>
<dbReference type="SMART" id="SM00436">
    <property type="entry name" value="TOP1Bc"/>
    <property type="match status" value="1"/>
</dbReference>
<evidence type="ECO:0000256" key="14">
    <source>
        <dbReference type="ARBA" id="ARBA00032235"/>
    </source>
</evidence>
<comment type="catalytic activity">
    <reaction evidence="1">
        <text>ATP-independent breakage of single-stranded DNA, followed by passage and rejoining.</text>
        <dbReference type="EC" id="5.6.2.1"/>
    </reaction>
</comment>
<keyword evidence="5" id="KW-0677">Repeat</keyword>
<dbReference type="PROSITE" id="PS52039">
    <property type="entry name" value="TOPO_IA_2"/>
    <property type="match status" value="1"/>
</dbReference>
<evidence type="ECO:0000256" key="1">
    <source>
        <dbReference type="ARBA" id="ARBA00000213"/>
    </source>
</evidence>
<dbReference type="InterPro" id="IPR023406">
    <property type="entry name" value="Topo_IA_AS"/>
</dbReference>
<sequence length="656" mass="72676">MRLFLCEKPSQGRDIAKVLGATRRGDGCLIGTDSTVTWCIGHLLETAPPEAYGKQFKSWSLDHLPIIPTHWQVEAKPKTAAQLKVIKRLLREASTVVIATDADREGEMIARELLELCKYRGPVQRLWLSALNETSIRKALSSLKSGQETFSLYQAALARSRADWLIGMNLSRLFTLLGRRAGYDGVLSVGRVQTPTLRLVVDRDRTIASFVSVPYWEVDVHLASMGHPFIASWSPPSSEQDESGRCIQQTLASQATQAISNTRTATVRSLQTEHLREAPPLPFDLSTLQEVCSRKLGLGVQEVLNIAQALYETHKATTYPRSDCRYLPESMFDEAPAVLDALLKTDPALRPALASLDRSLRSRAWNDAKVTAHHGIIPTTEPANLARMSEQERQVYEQIRSHYLAQFLPQHEFDRTQVELECGAERLTAVGKQILVQGWKGLLHDTSEEDESSRKAQVLPVLQQGTQCTVNNVELKSMHTSAPKPLTEGDLIKAMKNVAKLVNDPRLKQKLRDTTGIGTEATRAGIIKGLIDRGYLQKKKRALVASAAAHTLIEAVPAAVTDPGMTAIWEQALDEIEAGRLTLDAFVAKQANWVTQLVEHCAELTLALPVEKSGLACPICNASMRRRTGKSGPYWSCSHYPDCKGTIPIRKDTRRP</sequence>
<dbReference type="InterPro" id="IPR013824">
    <property type="entry name" value="Topo_IA_cen_sub1"/>
</dbReference>
<dbReference type="Proteomes" id="UP000035212">
    <property type="component" value="Chromosome"/>
</dbReference>
<feature type="domain" description="Toprim" evidence="16">
    <location>
        <begin position="1"/>
        <end position="132"/>
    </location>
</feature>
<keyword evidence="7" id="KW-0862">Zinc</keyword>
<dbReference type="GO" id="GO:0003677">
    <property type="term" value="F:DNA binding"/>
    <property type="evidence" value="ECO:0007669"/>
    <property type="project" value="UniProtKB-KW"/>
</dbReference>
<name>A0A0G3GKE9_9PSED</name>
<keyword evidence="11 18" id="KW-0413">Isomerase</keyword>
<dbReference type="InterPro" id="IPR006171">
    <property type="entry name" value="TOPRIM_dom"/>
</dbReference>
<evidence type="ECO:0000256" key="8">
    <source>
        <dbReference type="ARBA" id="ARBA00022842"/>
    </source>
</evidence>
<dbReference type="Pfam" id="PF01396">
    <property type="entry name" value="Zn_ribbon_Top1"/>
    <property type="match status" value="1"/>
</dbReference>
<evidence type="ECO:0000256" key="13">
    <source>
        <dbReference type="ARBA" id="ARBA00031985"/>
    </source>
</evidence>
<dbReference type="Gene3D" id="1.10.460.10">
    <property type="entry name" value="Topoisomerase I, domain 2"/>
    <property type="match status" value="1"/>
</dbReference>
<protein>
    <recommendedName>
        <fullName evidence="3">DNA topoisomerase</fullName>
        <ecNumber evidence="3">5.6.2.1</ecNumber>
    </recommendedName>
    <alternativeName>
        <fullName evidence="15">Omega-protein</fullName>
    </alternativeName>
    <alternativeName>
        <fullName evidence="14">Relaxing enzyme</fullName>
    </alternativeName>
    <alternativeName>
        <fullName evidence="12">Swivelase</fullName>
    </alternativeName>
    <alternativeName>
        <fullName evidence="13">Untwisting enzyme</fullName>
    </alternativeName>
</protein>
<dbReference type="PROSITE" id="PS00396">
    <property type="entry name" value="TOPO_IA_1"/>
    <property type="match status" value="1"/>
</dbReference>
<evidence type="ECO:0000256" key="6">
    <source>
        <dbReference type="ARBA" id="ARBA00022771"/>
    </source>
</evidence>
<evidence type="ECO:0000256" key="9">
    <source>
        <dbReference type="ARBA" id="ARBA00023029"/>
    </source>
</evidence>
<dbReference type="PATRIC" id="fig|587753.11.peg.5019"/>
<evidence type="ECO:0000259" key="16">
    <source>
        <dbReference type="PROSITE" id="PS50880"/>
    </source>
</evidence>
<dbReference type="SMART" id="SM00493">
    <property type="entry name" value="TOPRIM"/>
    <property type="match status" value="1"/>
</dbReference>
<keyword evidence="8" id="KW-0460">Magnesium</keyword>
<dbReference type="GO" id="GO:0003917">
    <property type="term" value="F:DNA topoisomerase type I (single strand cut, ATP-independent) activity"/>
    <property type="evidence" value="ECO:0007669"/>
    <property type="project" value="UniProtKB-EC"/>
</dbReference>
<keyword evidence="4" id="KW-0479">Metal-binding</keyword>
<evidence type="ECO:0000313" key="18">
    <source>
        <dbReference type="EMBL" id="AKK01060.1"/>
    </source>
</evidence>
<evidence type="ECO:0000256" key="11">
    <source>
        <dbReference type="ARBA" id="ARBA00023235"/>
    </source>
</evidence>
<dbReference type="GO" id="GO:0006281">
    <property type="term" value="P:DNA repair"/>
    <property type="evidence" value="ECO:0007669"/>
    <property type="project" value="TreeGrafter"/>
</dbReference>
<dbReference type="PANTHER" id="PTHR11390:SF21">
    <property type="entry name" value="DNA TOPOISOMERASE 3-ALPHA"/>
    <property type="match status" value="1"/>
</dbReference>
<dbReference type="Pfam" id="PF01131">
    <property type="entry name" value="Topoisom_bac"/>
    <property type="match status" value="1"/>
</dbReference>
<keyword evidence="9" id="KW-0799">Topoisomerase</keyword>
<dbReference type="FunFam" id="1.10.290.10:FF:000004">
    <property type="entry name" value="DNA topoisomerase 3"/>
    <property type="match status" value="1"/>
</dbReference>